<evidence type="ECO:0000313" key="1">
    <source>
        <dbReference type="EMBL" id="QHT38385.1"/>
    </source>
</evidence>
<sequence>MPQQLLRSKRNNLRFANNYKRDHFTQGLVDKGPRLSEPIKITLGNSQDRNYKEVKRQGSAAIGNFSYTTSNAVVTWDWKDDLKQFTDATLNIDTTDVLDDDFENEVTPMPPSTNVNIMKSIGSIRAKVEGGKLKIQYVLPEEQGFQYKFVSIWHMNKDADTFKMHSNNREPNSALTESGPPRFYLEDTVKLEWVSENKKDFTTVVTSPGENYGRKFWLTWNANIPAKPVDGTDVEYILENGTPTLKIYTEDTFYVEYFDDANQILNNGQGEEKGKGSFAIDIPGVKKVRISRQNGIIRSGTTILNTPRVATSRTQQSSGPPLEGVALEWKDHIGGSGSITNCAHVNSARNMLGLGSDFDCQETFMQRPNNFPHSKVDDFSQDWEALLTKFDSDLGAIGSGIGSYTSSRDDILGEILTAVKAGDYRGVQLITDMSKGLYAAAESIEAKVNALEGIKRNFNDISGSGLGKYDSLRTKATTVIN</sequence>
<proteinExistence type="predicted"/>
<organism evidence="1">
    <name type="scientific">viral metagenome</name>
    <dbReference type="NCBI Taxonomy" id="1070528"/>
    <lineage>
        <taxon>unclassified sequences</taxon>
        <taxon>metagenomes</taxon>
        <taxon>organismal metagenomes</taxon>
    </lineage>
</organism>
<name>A0A6C0FHK4_9ZZZZ</name>
<accession>A0A6C0FHK4</accession>
<dbReference type="AlphaFoldDB" id="A0A6C0FHK4"/>
<reference evidence="1" key="1">
    <citation type="journal article" date="2020" name="Nature">
        <title>Giant virus diversity and host interactions through global metagenomics.</title>
        <authorList>
            <person name="Schulz F."/>
            <person name="Roux S."/>
            <person name="Paez-Espino D."/>
            <person name="Jungbluth S."/>
            <person name="Walsh D.A."/>
            <person name="Denef V.J."/>
            <person name="McMahon K.D."/>
            <person name="Konstantinidis K.T."/>
            <person name="Eloe-Fadrosh E.A."/>
            <person name="Kyrpides N.C."/>
            <person name="Woyke T."/>
        </authorList>
    </citation>
    <scope>NUCLEOTIDE SEQUENCE</scope>
    <source>
        <strain evidence="1">GVMAG-S-ERX556101-89</strain>
    </source>
</reference>
<dbReference type="EMBL" id="MN738829">
    <property type="protein sequence ID" value="QHT38385.1"/>
    <property type="molecule type" value="Genomic_DNA"/>
</dbReference>
<protein>
    <submittedName>
        <fullName evidence="1">Uncharacterized protein</fullName>
    </submittedName>
</protein>